<reference evidence="7" key="2">
    <citation type="journal article" date="2014" name="ISME J.">
        <title>Microbial stratification in low pH oxic and suboxic macroscopic growths along an acid mine drainage.</title>
        <authorList>
            <person name="Mendez-Garcia C."/>
            <person name="Mesa V."/>
            <person name="Sprenger R.R."/>
            <person name="Richter M."/>
            <person name="Diez M.S."/>
            <person name="Solano J."/>
            <person name="Bargiela R."/>
            <person name="Golyshina O.V."/>
            <person name="Manteca A."/>
            <person name="Ramos J.L."/>
            <person name="Gallego J.R."/>
            <person name="Llorente I."/>
            <person name="Martins Dos Santos V.A."/>
            <person name="Jensen O.N."/>
            <person name="Pelaez A.I."/>
            <person name="Sanchez J."/>
            <person name="Ferrer M."/>
        </authorList>
    </citation>
    <scope>NUCLEOTIDE SEQUENCE</scope>
</reference>
<dbReference type="Pfam" id="PF00749">
    <property type="entry name" value="tRNA-synt_1c"/>
    <property type="match status" value="1"/>
</dbReference>
<dbReference type="GO" id="GO:0043039">
    <property type="term" value="P:tRNA aminoacylation"/>
    <property type="evidence" value="ECO:0007669"/>
    <property type="project" value="InterPro"/>
</dbReference>
<keyword evidence="3" id="KW-0067">ATP-binding</keyword>
<dbReference type="InterPro" id="IPR020058">
    <property type="entry name" value="Glu/Gln-tRNA-synth_Ib_cat-dom"/>
</dbReference>
<keyword evidence="1" id="KW-0436">Ligase</keyword>
<protein>
    <submittedName>
        <fullName evidence="7">Glutamyl-tRNA synthetase</fullName>
    </submittedName>
</protein>
<evidence type="ECO:0000256" key="5">
    <source>
        <dbReference type="ARBA" id="ARBA00023146"/>
    </source>
</evidence>
<evidence type="ECO:0000256" key="2">
    <source>
        <dbReference type="ARBA" id="ARBA00022741"/>
    </source>
</evidence>
<keyword evidence="5 7" id="KW-0030">Aminoacyl-tRNA synthetase</keyword>
<evidence type="ECO:0000256" key="1">
    <source>
        <dbReference type="ARBA" id="ARBA00022598"/>
    </source>
</evidence>
<dbReference type="InterPro" id="IPR014729">
    <property type="entry name" value="Rossmann-like_a/b/a_fold"/>
</dbReference>
<dbReference type="PANTHER" id="PTHR43097">
    <property type="entry name" value="GLUTAMINE-TRNA LIGASE"/>
    <property type="match status" value="1"/>
</dbReference>
<evidence type="ECO:0000313" key="7">
    <source>
        <dbReference type="EMBL" id="EQD35953.1"/>
    </source>
</evidence>
<dbReference type="GO" id="GO:0006412">
    <property type="term" value="P:translation"/>
    <property type="evidence" value="ECO:0007669"/>
    <property type="project" value="UniProtKB-KW"/>
</dbReference>
<feature type="non-terminal residue" evidence="7">
    <location>
        <position position="1"/>
    </location>
</feature>
<evidence type="ECO:0000256" key="4">
    <source>
        <dbReference type="ARBA" id="ARBA00022917"/>
    </source>
</evidence>
<dbReference type="PANTHER" id="PTHR43097:SF5">
    <property type="entry name" value="GLUTAMATE--TRNA LIGASE"/>
    <property type="match status" value="1"/>
</dbReference>
<evidence type="ECO:0000256" key="3">
    <source>
        <dbReference type="ARBA" id="ARBA00022840"/>
    </source>
</evidence>
<evidence type="ECO:0000259" key="6">
    <source>
        <dbReference type="Pfam" id="PF00749"/>
    </source>
</evidence>
<gene>
    <name evidence="7" type="ORF">B1B_16692</name>
</gene>
<comment type="caution">
    <text evidence="7">The sequence shown here is derived from an EMBL/GenBank/DDBJ whole genome shotgun (WGS) entry which is preliminary data.</text>
</comment>
<name>T0YS15_9ZZZZ</name>
<dbReference type="Gene3D" id="3.40.50.620">
    <property type="entry name" value="HUPs"/>
    <property type="match status" value="1"/>
</dbReference>
<feature type="domain" description="Glutamyl/glutaminyl-tRNA synthetase class Ib catalytic" evidence="6">
    <location>
        <begin position="1"/>
        <end position="173"/>
    </location>
</feature>
<dbReference type="InterPro" id="IPR050132">
    <property type="entry name" value="Gln/Glu-tRNA_Ligase"/>
</dbReference>
<sequence>EDTNPSNIDLDSYHLIPEDLEWLDVKVHEIVIQSKRMDLYYKEAGRLIGMGKMYICECSQADFKNYKLNSMACPHRERDPATNMEAFEKMISGAFRKGDVSAVVKTDLNHPNPSIRDWIAFRVKEETHPLTGKTYFAYPMMNFSVAVDDHYLDLTHVIRGKDHLNNTEKQSYISPIWNGKNLTTIIMAWCIFRAHCSRPA</sequence>
<dbReference type="GO" id="GO:0043604">
    <property type="term" value="P:amide biosynthetic process"/>
    <property type="evidence" value="ECO:0007669"/>
    <property type="project" value="TreeGrafter"/>
</dbReference>
<proteinExistence type="predicted"/>
<keyword evidence="2" id="KW-0547">Nucleotide-binding</keyword>
<accession>T0YS15</accession>
<dbReference type="GO" id="GO:0005524">
    <property type="term" value="F:ATP binding"/>
    <property type="evidence" value="ECO:0007669"/>
    <property type="project" value="UniProtKB-KW"/>
</dbReference>
<organism evidence="7">
    <name type="scientific">mine drainage metagenome</name>
    <dbReference type="NCBI Taxonomy" id="410659"/>
    <lineage>
        <taxon>unclassified sequences</taxon>
        <taxon>metagenomes</taxon>
        <taxon>ecological metagenomes</taxon>
    </lineage>
</organism>
<dbReference type="SUPFAM" id="SSF52374">
    <property type="entry name" value="Nucleotidylyl transferase"/>
    <property type="match status" value="1"/>
</dbReference>
<dbReference type="GO" id="GO:0005829">
    <property type="term" value="C:cytosol"/>
    <property type="evidence" value="ECO:0007669"/>
    <property type="project" value="TreeGrafter"/>
</dbReference>
<keyword evidence="4" id="KW-0648">Protein biosynthesis</keyword>
<dbReference type="EMBL" id="AUZY01011121">
    <property type="protein sequence ID" value="EQD35953.1"/>
    <property type="molecule type" value="Genomic_DNA"/>
</dbReference>
<reference evidence="7" key="1">
    <citation type="submission" date="2013-08" db="EMBL/GenBank/DDBJ databases">
        <authorList>
            <person name="Mendez C."/>
            <person name="Richter M."/>
            <person name="Ferrer M."/>
            <person name="Sanchez J."/>
        </authorList>
    </citation>
    <scope>NUCLEOTIDE SEQUENCE</scope>
</reference>
<dbReference type="GO" id="GO:0004812">
    <property type="term" value="F:aminoacyl-tRNA ligase activity"/>
    <property type="evidence" value="ECO:0007669"/>
    <property type="project" value="UniProtKB-KW"/>
</dbReference>
<dbReference type="AlphaFoldDB" id="T0YS15"/>